<dbReference type="Proteomes" id="UP001157502">
    <property type="component" value="Chromosome 6"/>
</dbReference>
<protein>
    <submittedName>
        <fullName evidence="1">Uncharacterized protein</fullName>
    </submittedName>
</protein>
<sequence>VNKSNLINISPSISPVINKTDINISYLKIGLLNIRSLTSKAITVNELITDHKLDLIALCETWLKPDEFIPLNEASPPGYTSDQIPRASRKGGGVANIYATQYNLSLKQITGFVSFEVLLMRTNQGNTSFLIATIYRPPGPYTLFLSEFPEFLSNIVVMADSILIAGDFNIHMENTNDPLQKAFNAIIDSVGFLQGVSGPTHCHNHTLDLVLSKGINVIDLTIFPQNPGLSDHNLITFCIKTSDTFAPQVGIFKTRCINSMTTNTFIDALPGSFGLLNDD</sequence>
<evidence type="ECO:0000313" key="1">
    <source>
        <dbReference type="EMBL" id="KAJ8010077.1"/>
    </source>
</evidence>
<gene>
    <name evidence="1" type="ORF">DPEC_G00071250</name>
</gene>
<name>A0ACC2H2T7_DALPE</name>
<proteinExistence type="predicted"/>
<accession>A0ACC2H2T7</accession>
<reference evidence="1" key="1">
    <citation type="submission" date="2021-05" db="EMBL/GenBank/DDBJ databases">
        <authorList>
            <person name="Pan Q."/>
            <person name="Jouanno E."/>
            <person name="Zahm M."/>
            <person name="Klopp C."/>
            <person name="Cabau C."/>
            <person name="Louis A."/>
            <person name="Berthelot C."/>
            <person name="Parey E."/>
            <person name="Roest Crollius H."/>
            <person name="Montfort J."/>
            <person name="Robinson-Rechavi M."/>
            <person name="Bouchez O."/>
            <person name="Lampietro C."/>
            <person name="Lopez Roques C."/>
            <person name="Donnadieu C."/>
            <person name="Postlethwait J."/>
            <person name="Bobe J."/>
            <person name="Dillon D."/>
            <person name="Chandos A."/>
            <person name="von Hippel F."/>
            <person name="Guiguen Y."/>
        </authorList>
    </citation>
    <scope>NUCLEOTIDE SEQUENCE</scope>
    <source>
        <strain evidence="1">YG-Jan2019</strain>
    </source>
</reference>
<feature type="non-terminal residue" evidence="1">
    <location>
        <position position="1"/>
    </location>
</feature>
<dbReference type="EMBL" id="CM055733">
    <property type="protein sequence ID" value="KAJ8010077.1"/>
    <property type="molecule type" value="Genomic_DNA"/>
</dbReference>
<comment type="caution">
    <text evidence="1">The sequence shown here is derived from an EMBL/GenBank/DDBJ whole genome shotgun (WGS) entry which is preliminary data.</text>
</comment>
<evidence type="ECO:0000313" key="2">
    <source>
        <dbReference type="Proteomes" id="UP001157502"/>
    </source>
</evidence>
<keyword evidence="2" id="KW-1185">Reference proteome</keyword>
<organism evidence="1 2">
    <name type="scientific">Dallia pectoralis</name>
    <name type="common">Alaska blackfish</name>
    <dbReference type="NCBI Taxonomy" id="75939"/>
    <lineage>
        <taxon>Eukaryota</taxon>
        <taxon>Metazoa</taxon>
        <taxon>Chordata</taxon>
        <taxon>Craniata</taxon>
        <taxon>Vertebrata</taxon>
        <taxon>Euteleostomi</taxon>
        <taxon>Actinopterygii</taxon>
        <taxon>Neopterygii</taxon>
        <taxon>Teleostei</taxon>
        <taxon>Protacanthopterygii</taxon>
        <taxon>Esociformes</taxon>
        <taxon>Umbridae</taxon>
        <taxon>Dallia</taxon>
    </lineage>
</organism>